<dbReference type="AlphaFoldDB" id="A0A0K0FAA3"/>
<sequence>MKYFYITFLDYLRDLGRRFRDIIDTKLFFKRSDSNKNGNDFSYQLIDNASSTNNLYREGIENSRRRTVTIQGITFEGDIDPSLLID</sequence>
<dbReference type="WBParaSite" id="SVE_0575600.1">
    <property type="protein sequence ID" value="SVE_0575600.1"/>
    <property type="gene ID" value="SVE_0575600"/>
</dbReference>
<name>A0A0K0FAA3_STRVS</name>
<reference evidence="1" key="1">
    <citation type="submission" date="2014-07" db="EMBL/GenBank/DDBJ databases">
        <authorList>
            <person name="Martin A.A"/>
            <person name="De Silva N."/>
        </authorList>
    </citation>
    <scope>NUCLEOTIDE SEQUENCE</scope>
</reference>
<accession>A0A0K0FAA3</accession>
<keyword evidence="1" id="KW-1185">Reference proteome</keyword>
<dbReference type="Proteomes" id="UP000035680">
    <property type="component" value="Unassembled WGS sequence"/>
</dbReference>
<evidence type="ECO:0000313" key="1">
    <source>
        <dbReference type="Proteomes" id="UP000035680"/>
    </source>
</evidence>
<protein>
    <submittedName>
        <fullName evidence="2">CIA30 domain-containing protein</fullName>
    </submittedName>
</protein>
<reference evidence="2" key="2">
    <citation type="submission" date="2015-08" db="UniProtKB">
        <authorList>
            <consortium name="WormBaseParasite"/>
        </authorList>
    </citation>
    <scope>IDENTIFICATION</scope>
</reference>
<dbReference type="STRING" id="75913.A0A0K0FAA3"/>
<proteinExistence type="predicted"/>
<organism evidence="1 2">
    <name type="scientific">Strongyloides venezuelensis</name>
    <name type="common">Threadworm</name>
    <dbReference type="NCBI Taxonomy" id="75913"/>
    <lineage>
        <taxon>Eukaryota</taxon>
        <taxon>Metazoa</taxon>
        <taxon>Ecdysozoa</taxon>
        <taxon>Nematoda</taxon>
        <taxon>Chromadorea</taxon>
        <taxon>Rhabditida</taxon>
        <taxon>Tylenchina</taxon>
        <taxon>Panagrolaimomorpha</taxon>
        <taxon>Strongyloidoidea</taxon>
        <taxon>Strongyloididae</taxon>
        <taxon>Strongyloides</taxon>
    </lineage>
</organism>
<evidence type="ECO:0000313" key="2">
    <source>
        <dbReference type="WBParaSite" id="SVE_0575600.1"/>
    </source>
</evidence>